<evidence type="ECO:0000256" key="1">
    <source>
        <dbReference type="ARBA" id="ARBA00022747"/>
    </source>
</evidence>
<evidence type="ECO:0000313" key="3">
    <source>
        <dbReference type="EMBL" id="PSL28346.1"/>
    </source>
</evidence>
<organism evidence="3 4">
    <name type="scientific">Chitinophaga ginsengisoli</name>
    <dbReference type="NCBI Taxonomy" id="363837"/>
    <lineage>
        <taxon>Bacteria</taxon>
        <taxon>Pseudomonadati</taxon>
        <taxon>Bacteroidota</taxon>
        <taxon>Chitinophagia</taxon>
        <taxon>Chitinophagales</taxon>
        <taxon>Chitinophagaceae</taxon>
        <taxon>Chitinophaga</taxon>
    </lineage>
</organism>
<keyword evidence="2" id="KW-0238">DNA-binding</keyword>
<reference evidence="3 4" key="1">
    <citation type="submission" date="2018-03" db="EMBL/GenBank/DDBJ databases">
        <title>Genomic Encyclopedia of Archaeal and Bacterial Type Strains, Phase II (KMG-II): from individual species to whole genera.</title>
        <authorList>
            <person name="Goeker M."/>
        </authorList>
    </citation>
    <scope>NUCLEOTIDE SEQUENCE [LARGE SCALE GENOMIC DNA]</scope>
    <source>
        <strain evidence="3 4">DSM 18107</strain>
    </source>
</reference>
<dbReference type="GO" id="GO:0003677">
    <property type="term" value="F:DNA binding"/>
    <property type="evidence" value="ECO:0007669"/>
    <property type="project" value="UniProtKB-KW"/>
</dbReference>
<dbReference type="Proteomes" id="UP000240978">
    <property type="component" value="Unassembled WGS sequence"/>
</dbReference>
<dbReference type="Gene3D" id="3.90.220.20">
    <property type="entry name" value="DNA methylase specificity domains"/>
    <property type="match status" value="1"/>
</dbReference>
<sequence>MHRPSWYQEGSILIVNSATCGINKDGHEQYIVDPETGVRSINSINDKLAEACEQIKAGDFNNQDIIFYPELPAIEKDIFVPKYHDGSFNSEVVRLVESSDFFTLKTLGELLDSGEVEITNGHGSPSSDQRLGEVPYIKVSDLRAGAVNINPTNMIPVALAQQFWRGADSGLKPYDLISPERASKNIGEFCILMPGQQRVVLTKEVIVIRATANAPFSQFYLMWALSLSAVRKQWERIVFMQTNREDVGDRMLEIKIPYTDNREFAAQLSLPFKSYYECLESARRGFIRSLENSPYDHHIHLGEDEIGR</sequence>
<evidence type="ECO:0000256" key="2">
    <source>
        <dbReference type="ARBA" id="ARBA00023125"/>
    </source>
</evidence>
<evidence type="ECO:0008006" key="5">
    <source>
        <dbReference type="Google" id="ProtNLM"/>
    </source>
</evidence>
<accession>A0A2P8G340</accession>
<dbReference type="InterPro" id="IPR044946">
    <property type="entry name" value="Restrct_endonuc_typeI_TRD_sf"/>
</dbReference>
<dbReference type="AlphaFoldDB" id="A0A2P8G340"/>
<dbReference type="RefSeq" id="WP_106603804.1">
    <property type="nucleotide sequence ID" value="NZ_PYGK01000008.1"/>
</dbReference>
<proteinExistence type="predicted"/>
<name>A0A2P8G340_9BACT</name>
<dbReference type="GO" id="GO:0009307">
    <property type="term" value="P:DNA restriction-modification system"/>
    <property type="evidence" value="ECO:0007669"/>
    <property type="project" value="UniProtKB-KW"/>
</dbReference>
<keyword evidence="1" id="KW-0680">Restriction system</keyword>
<protein>
    <recommendedName>
        <fullName evidence="5">Type I restriction modification DNA specificity protein</fullName>
    </recommendedName>
</protein>
<evidence type="ECO:0000313" key="4">
    <source>
        <dbReference type="Proteomes" id="UP000240978"/>
    </source>
</evidence>
<dbReference type="OrthoDB" id="9806213at2"/>
<comment type="caution">
    <text evidence="3">The sequence shown here is derived from an EMBL/GenBank/DDBJ whole genome shotgun (WGS) entry which is preliminary data.</text>
</comment>
<keyword evidence="4" id="KW-1185">Reference proteome</keyword>
<dbReference type="SUPFAM" id="SSF116734">
    <property type="entry name" value="DNA methylase specificity domain"/>
    <property type="match status" value="1"/>
</dbReference>
<dbReference type="EMBL" id="PYGK01000008">
    <property type="protein sequence ID" value="PSL28346.1"/>
    <property type="molecule type" value="Genomic_DNA"/>
</dbReference>
<gene>
    <name evidence="3" type="ORF">CLV42_108266</name>
</gene>